<dbReference type="eggNOG" id="KOG2249">
    <property type="taxonomic scope" value="Eukaryota"/>
</dbReference>
<evidence type="ECO:0000256" key="7">
    <source>
        <dbReference type="ARBA" id="ARBA00022839"/>
    </source>
</evidence>
<comment type="subcellular location">
    <subcellularLocation>
        <location evidence="1">Nucleus</location>
    </subcellularLocation>
</comment>
<feature type="region of interest" description="Disordered" evidence="10">
    <location>
        <begin position="1"/>
        <end position="80"/>
    </location>
</feature>
<sequence>MSKTSKSAPAAPSSNWLALQKSLGKSTHKSKGKQADEQPRKRRKLSHESEELMFSRAPRAEAQDASASAGPSTSASNEVVNGESLPALRQMVLGKTALTEAHKQPGKYLAMDCEMVGVGPEGTESSLARVSLVNFHGAVLLDVFVRQRERVTDYRTHVSGVRERDMIGARPFEEVQKQVAALLADKILVGHAVHNDLQALLLSHPRAQTRDTQFFAGKLRLVRSSRVALRALVQQELGMAIQAGEHSSVTDARATMAVFRIHRRAWEAWAAAQARKRAQSERVADDEEDGEGVGMEGGEDETPWRTPSKPKSTSSSRKSSTSSKKTKPHPKQGISSGLSTVVRHAGGAREPRRRHSGGRSSGPGR</sequence>
<keyword evidence="6" id="KW-0378">Hydrolase</keyword>
<keyword evidence="13" id="KW-1185">Reference proteome</keyword>
<dbReference type="InterPro" id="IPR012337">
    <property type="entry name" value="RNaseH-like_sf"/>
</dbReference>
<organism evidence="13">
    <name type="scientific">Schizophyllum commune (strain H4-8 / FGSC 9210)</name>
    <name type="common">Split gill fungus</name>
    <dbReference type="NCBI Taxonomy" id="578458"/>
    <lineage>
        <taxon>Eukaryota</taxon>
        <taxon>Fungi</taxon>
        <taxon>Dikarya</taxon>
        <taxon>Basidiomycota</taxon>
        <taxon>Agaricomycotina</taxon>
        <taxon>Agaricomycetes</taxon>
        <taxon>Agaricomycetidae</taxon>
        <taxon>Agaricales</taxon>
        <taxon>Schizophyllaceae</taxon>
        <taxon>Schizophyllum</taxon>
    </lineage>
</organism>
<dbReference type="HOGENOM" id="CLU_022453_6_0_1"/>
<feature type="compositionally biased region" description="Acidic residues" evidence="10">
    <location>
        <begin position="284"/>
        <end position="301"/>
    </location>
</feature>
<keyword evidence="4" id="KW-0698">rRNA processing</keyword>
<dbReference type="AlphaFoldDB" id="D8QAQ8"/>
<evidence type="ECO:0000313" key="12">
    <source>
        <dbReference type="EMBL" id="EFI95876.1"/>
    </source>
</evidence>
<feature type="domain" description="Exonuclease" evidence="11">
    <location>
        <begin position="107"/>
        <end position="268"/>
    </location>
</feature>
<dbReference type="GO" id="GO:0003676">
    <property type="term" value="F:nucleic acid binding"/>
    <property type="evidence" value="ECO:0007669"/>
    <property type="project" value="InterPro"/>
</dbReference>
<dbReference type="PANTHER" id="PTHR12801">
    <property type="entry name" value="RNA EXONUCLEASE REXO1 / RECO3 FAMILY MEMBER-RELATED"/>
    <property type="match status" value="1"/>
</dbReference>
<reference evidence="12 13" key="1">
    <citation type="journal article" date="2010" name="Nat. Biotechnol.">
        <title>Genome sequence of the model mushroom Schizophyllum commune.</title>
        <authorList>
            <person name="Ohm R.A."/>
            <person name="de Jong J.F."/>
            <person name="Lugones L.G."/>
            <person name="Aerts A."/>
            <person name="Kothe E."/>
            <person name="Stajich J.E."/>
            <person name="de Vries R.P."/>
            <person name="Record E."/>
            <person name="Levasseur A."/>
            <person name="Baker S.E."/>
            <person name="Bartholomew K.A."/>
            <person name="Coutinho P.M."/>
            <person name="Erdmann S."/>
            <person name="Fowler T.J."/>
            <person name="Gathman A.C."/>
            <person name="Lombard V."/>
            <person name="Henrissat B."/>
            <person name="Knabe N."/>
            <person name="Kuees U."/>
            <person name="Lilly W.W."/>
            <person name="Lindquist E."/>
            <person name="Lucas S."/>
            <person name="Magnuson J.K."/>
            <person name="Piumi F."/>
            <person name="Raudaskoski M."/>
            <person name="Salamov A."/>
            <person name="Schmutz J."/>
            <person name="Schwarze F.W.M.R."/>
            <person name="vanKuyk P.A."/>
            <person name="Horton J.S."/>
            <person name="Grigoriev I.V."/>
            <person name="Woesten H.A.B."/>
        </authorList>
    </citation>
    <scope>NUCLEOTIDE SEQUENCE [LARGE SCALE GENOMIC DNA]</scope>
    <source>
        <strain evidence="13">H4-8 / FGSC 9210</strain>
    </source>
</reference>
<dbReference type="SUPFAM" id="SSF53098">
    <property type="entry name" value="Ribonuclease H-like"/>
    <property type="match status" value="1"/>
</dbReference>
<dbReference type="VEuPathDB" id="FungiDB:SCHCODRAFT_02630268"/>
<dbReference type="GO" id="GO:0005634">
    <property type="term" value="C:nucleus"/>
    <property type="evidence" value="ECO:0007669"/>
    <property type="project" value="UniProtKB-SubCell"/>
</dbReference>
<keyword evidence="8" id="KW-0539">Nucleus</keyword>
<feature type="region of interest" description="Disordered" evidence="10">
    <location>
        <begin position="276"/>
        <end position="365"/>
    </location>
</feature>
<dbReference type="InterPro" id="IPR013520">
    <property type="entry name" value="Ribonucl_H"/>
</dbReference>
<evidence type="ECO:0000256" key="3">
    <source>
        <dbReference type="ARBA" id="ARBA00016937"/>
    </source>
</evidence>
<evidence type="ECO:0000313" key="13">
    <source>
        <dbReference type="Proteomes" id="UP000007431"/>
    </source>
</evidence>
<dbReference type="OMA" id="RIHRKEW"/>
<name>D8QAQ8_SCHCM</name>
<dbReference type="Proteomes" id="UP000007431">
    <property type="component" value="Unassembled WGS sequence"/>
</dbReference>
<gene>
    <name evidence="12" type="ORF">SCHCODRAFT_82825</name>
</gene>
<feature type="compositionally biased region" description="Low complexity" evidence="10">
    <location>
        <begin position="65"/>
        <end position="76"/>
    </location>
</feature>
<evidence type="ECO:0000256" key="6">
    <source>
        <dbReference type="ARBA" id="ARBA00022801"/>
    </source>
</evidence>
<dbReference type="GO" id="GO:0000027">
    <property type="term" value="P:ribosomal large subunit assembly"/>
    <property type="evidence" value="ECO:0007669"/>
    <property type="project" value="TreeGrafter"/>
</dbReference>
<evidence type="ECO:0000256" key="5">
    <source>
        <dbReference type="ARBA" id="ARBA00022722"/>
    </source>
</evidence>
<keyword evidence="5" id="KW-0540">Nuclease</keyword>
<evidence type="ECO:0000256" key="9">
    <source>
        <dbReference type="ARBA" id="ARBA00025599"/>
    </source>
</evidence>
<dbReference type="InterPro" id="IPR047021">
    <property type="entry name" value="REXO1/3/4-like"/>
</dbReference>
<dbReference type="FunFam" id="3.30.420.10:FF:000007">
    <property type="entry name" value="Interferon-stimulated exonuclease gene 20"/>
    <property type="match status" value="1"/>
</dbReference>
<dbReference type="GO" id="GO:0008408">
    <property type="term" value="F:3'-5' exonuclease activity"/>
    <property type="evidence" value="ECO:0007669"/>
    <property type="project" value="InterPro"/>
</dbReference>
<dbReference type="FunCoup" id="D8QAQ8">
    <property type="interactions" value="586"/>
</dbReference>
<dbReference type="Pfam" id="PF00929">
    <property type="entry name" value="RNase_T"/>
    <property type="match status" value="1"/>
</dbReference>
<dbReference type="SMART" id="SM00479">
    <property type="entry name" value="EXOIII"/>
    <property type="match status" value="1"/>
</dbReference>
<evidence type="ECO:0000256" key="2">
    <source>
        <dbReference type="ARBA" id="ARBA00010489"/>
    </source>
</evidence>
<comment type="function">
    <text evidence="9">Exoribonuclease involved in ribosome biosynthesis. Involved in the processing of ITS1, the internal transcribed spacer localized between the 18S and 5.8S rRNAs.</text>
</comment>
<evidence type="ECO:0000256" key="10">
    <source>
        <dbReference type="SAM" id="MobiDB-lite"/>
    </source>
</evidence>
<dbReference type="PANTHER" id="PTHR12801:SF45">
    <property type="entry name" value="RNA EXONUCLEASE 4"/>
    <property type="match status" value="1"/>
</dbReference>
<evidence type="ECO:0000256" key="8">
    <source>
        <dbReference type="ARBA" id="ARBA00023242"/>
    </source>
</evidence>
<dbReference type="InterPro" id="IPR037431">
    <property type="entry name" value="REX4_DEDDh_dom"/>
</dbReference>
<proteinExistence type="inferred from homology"/>
<dbReference type="CDD" id="cd06144">
    <property type="entry name" value="REX4_like"/>
    <property type="match status" value="1"/>
</dbReference>
<evidence type="ECO:0000259" key="11">
    <source>
        <dbReference type="SMART" id="SM00479"/>
    </source>
</evidence>
<dbReference type="InParanoid" id="D8QAQ8"/>
<dbReference type="EMBL" id="GL377308">
    <property type="protein sequence ID" value="EFI95876.1"/>
    <property type="molecule type" value="Genomic_DNA"/>
</dbReference>
<protein>
    <recommendedName>
        <fullName evidence="3">RNA exonuclease 4</fullName>
    </recommendedName>
</protein>
<accession>D8QAQ8</accession>
<feature type="compositionally biased region" description="Low complexity" evidence="10">
    <location>
        <begin position="1"/>
        <end position="14"/>
    </location>
</feature>
<keyword evidence="7" id="KW-0269">Exonuclease</keyword>
<evidence type="ECO:0000256" key="1">
    <source>
        <dbReference type="ARBA" id="ARBA00004123"/>
    </source>
</evidence>
<dbReference type="Gene3D" id="3.30.420.10">
    <property type="entry name" value="Ribonuclease H-like superfamily/Ribonuclease H"/>
    <property type="match status" value="1"/>
</dbReference>
<dbReference type="STRING" id="578458.D8QAQ8"/>
<comment type="similarity">
    <text evidence="2">Belongs to the REXO4 family.</text>
</comment>
<dbReference type="InterPro" id="IPR036397">
    <property type="entry name" value="RNaseH_sf"/>
</dbReference>
<dbReference type="GO" id="GO:0006364">
    <property type="term" value="P:rRNA processing"/>
    <property type="evidence" value="ECO:0007669"/>
    <property type="project" value="UniProtKB-KW"/>
</dbReference>
<evidence type="ECO:0000256" key="4">
    <source>
        <dbReference type="ARBA" id="ARBA00022552"/>
    </source>
</evidence>
<feature type="compositionally biased region" description="Low complexity" evidence="10">
    <location>
        <begin position="306"/>
        <end position="323"/>
    </location>
</feature>